<evidence type="ECO:0000256" key="5">
    <source>
        <dbReference type="ARBA" id="ARBA00022840"/>
    </source>
</evidence>
<evidence type="ECO:0000256" key="3">
    <source>
        <dbReference type="ARBA" id="ARBA00022723"/>
    </source>
</evidence>
<evidence type="ECO:0000256" key="10">
    <source>
        <dbReference type="ARBA" id="ARBA00023181"/>
    </source>
</evidence>
<dbReference type="GO" id="GO:0046872">
    <property type="term" value="F:metal ion binding"/>
    <property type="evidence" value="ECO:0007669"/>
    <property type="project" value="UniProtKB-KW"/>
</dbReference>
<dbReference type="InterPro" id="IPR000510">
    <property type="entry name" value="Nase/OxRdtase_comp1"/>
</dbReference>
<comment type="subunit">
    <text evidence="11">Protochlorophyllide reductase is composed of three subunits; BchL, BchN and BchB. Forms a heterotetramer of two BchB and two BchN subunits.</text>
</comment>
<keyword evidence="3 11" id="KW-0479">Metal-binding</keyword>
<evidence type="ECO:0000259" key="13">
    <source>
        <dbReference type="Pfam" id="PF08369"/>
    </source>
</evidence>
<proteinExistence type="inferred from homology"/>
<evidence type="ECO:0000256" key="4">
    <source>
        <dbReference type="ARBA" id="ARBA00022741"/>
    </source>
</evidence>
<keyword evidence="15" id="KW-1185">Reference proteome</keyword>
<dbReference type="GO" id="GO:0016730">
    <property type="term" value="F:oxidoreductase activity, acting on iron-sulfur proteins as donors"/>
    <property type="evidence" value="ECO:0007669"/>
    <property type="project" value="InterPro"/>
</dbReference>
<dbReference type="NCBIfam" id="NF002789">
    <property type="entry name" value="PRK02910.1-3"/>
    <property type="match status" value="1"/>
</dbReference>
<keyword evidence="7 11" id="KW-0408">Iron</keyword>
<comment type="pathway">
    <text evidence="11">Porphyrin-containing compound metabolism; bacteriochlorophyll biosynthesis (light-independent).</text>
</comment>
<keyword evidence="6 11" id="KW-0560">Oxidoreductase</keyword>
<reference evidence="14 15" key="1">
    <citation type="submission" date="2019-05" db="EMBL/GenBank/DDBJ databases">
        <title>Draft Whole-Genome sequence of the green sulfur bacterium Chlorobaculum thiosulfatiphilum DSM 249.</title>
        <authorList>
            <person name="Meyer T.E."/>
            <person name="Kyndt J.A."/>
        </authorList>
    </citation>
    <scope>NUCLEOTIDE SEQUENCE [LARGE SCALE GENOMIC DNA]</scope>
    <source>
        <strain evidence="14 15">DSM 249</strain>
    </source>
</reference>
<dbReference type="Gene3D" id="3.40.50.1980">
    <property type="entry name" value="Nitrogenase molybdenum iron protein domain"/>
    <property type="match status" value="3"/>
</dbReference>
<keyword evidence="1 11" id="KW-0004">4Fe-4S</keyword>
<evidence type="ECO:0000313" key="14">
    <source>
        <dbReference type="EMBL" id="TNJ38249.1"/>
    </source>
</evidence>
<dbReference type="Pfam" id="PF08369">
    <property type="entry name" value="PCP_red"/>
    <property type="match status" value="1"/>
</dbReference>
<feature type="binding site" evidence="11">
    <location>
        <begin position="428"/>
        <end position="429"/>
    </location>
    <ligand>
        <name>substrate</name>
    </ligand>
</feature>
<dbReference type="RefSeq" id="WP_139457438.1">
    <property type="nucleotide sequence ID" value="NZ_VDCH01000023.1"/>
</dbReference>
<dbReference type="EC" id="1.3.7.7" evidence="11"/>
<feature type="domain" description="Nitrogenase/oxidoreductase component 1" evidence="12">
    <location>
        <begin position="12"/>
        <end position="424"/>
    </location>
</feature>
<dbReference type="OrthoDB" id="5717231at2"/>
<dbReference type="CDD" id="cd01981">
    <property type="entry name" value="Pchlide_reductase_B"/>
    <property type="match status" value="1"/>
</dbReference>
<name>A0A5C4S5D3_CHLTI</name>
<comment type="caution">
    <text evidence="14">The sequence shown here is derived from an EMBL/GenBank/DDBJ whole genome shotgun (WGS) entry which is preliminary data.</text>
</comment>
<evidence type="ECO:0000256" key="6">
    <source>
        <dbReference type="ARBA" id="ARBA00023002"/>
    </source>
</evidence>
<dbReference type="Gene3D" id="1.20.89.20">
    <property type="match status" value="1"/>
</dbReference>
<organism evidence="14 15">
    <name type="scientific">Chlorobaculum thiosulfatiphilum</name>
    <name type="common">Chlorobium limicola f.sp. thiosulfatophilum</name>
    <dbReference type="NCBI Taxonomy" id="115852"/>
    <lineage>
        <taxon>Bacteria</taxon>
        <taxon>Pseudomonadati</taxon>
        <taxon>Chlorobiota</taxon>
        <taxon>Chlorobiia</taxon>
        <taxon>Chlorobiales</taxon>
        <taxon>Chlorobiaceae</taxon>
        <taxon>Chlorobaculum</taxon>
    </lineage>
</organism>
<dbReference type="Proteomes" id="UP000308271">
    <property type="component" value="Unassembled WGS sequence"/>
</dbReference>
<dbReference type="Pfam" id="PF00148">
    <property type="entry name" value="Oxidored_nitro"/>
    <property type="match status" value="1"/>
</dbReference>
<evidence type="ECO:0000313" key="15">
    <source>
        <dbReference type="Proteomes" id="UP000308271"/>
    </source>
</evidence>
<feature type="binding site" evidence="11">
    <location>
        <position position="36"/>
    </location>
    <ligand>
        <name>[4Fe-4S] cluster</name>
        <dbReference type="ChEBI" id="CHEBI:49883"/>
        <note>ligand shared with heterodimeric partner</note>
    </ligand>
</feature>
<dbReference type="PANTHER" id="PTHR33712:SF7">
    <property type="entry name" value="LIGHT-INDEPENDENT PROTOCHLOROPHYLLIDE REDUCTASE SUBUNIT B"/>
    <property type="match status" value="1"/>
</dbReference>
<dbReference type="SUPFAM" id="SSF53807">
    <property type="entry name" value="Helical backbone' metal receptor"/>
    <property type="match status" value="1"/>
</dbReference>
<dbReference type="UniPathway" id="UPA00671"/>
<dbReference type="InterPro" id="IPR042298">
    <property type="entry name" value="P-CP_red_C"/>
</dbReference>
<evidence type="ECO:0000259" key="12">
    <source>
        <dbReference type="Pfam" id="PF00148"/>
    </source>
</evidence>
<keyword evidence="10 11" id="KW-0077">Bacteriochlorophyll biosynthesis</keyword>
<dbReference type="InterPro" id="IPR005969">
    <property type="entry name" value="Protochl_reductB"/>
</dbReference>
<evidence type="ECO:0000256" key="2">
    <source>
        <dbReference type="ARBA" id="ARBA00022531"/>
    </source>
</evidence>
<feature type="active site" description="Proton donor" evidence="11">
    <location>
        <position position="292"/>
    </location>
</feature>
<dbReference type="HAMAP" id="MF_00353">
    <property type="entry name" value="ChlB_BchB"/>
    <property type="match status" value="1"/>
</dbReference>
<keyword evidence="5 11" id="KW-0067">ATP-binding</keyword>
<gene>
    <name evidence="11" type="primary">bchB</name>
    <name evidence="14" type="ORF">FGF66_09645</name>
</gene>
<sequence length="541" mass="59357">MRLAFWLYEGTALHGVSRVTNSMKGVHTVYHAPQGDDYITATYTMLERTPEFPKLSISVVRGQDLARGTSRLPGTIEQVEKHYKPELIVVAPSCSTALLQEDLGQMARSSGVDQDKIMVYAVNPFRVAETEAAEGLFTELVKRYAVEQPKTEKPSVNLLGFTSLGFHLRANLTSLRRMLKTLGIEVNVVAPWGAGIGDLKKLPAAWVNIAPFREIGCQAAGYLKEKFGMPSITEAPLGVNATLRWLRAIIAEVNKIGAEKGVAPIEMPQMRDFSLDGQSAPSGVPWFARTADMESFSNKRAFVFGDATQVVGVTKFLKDELGMKIIGVGTYLPKQVDWVREQLKGYLPGELMVTDKFQEVSAFIEEEMPELVCGTQMERHSCRKLDVPCMVISTPTHIENHLLGYYPFFGFDGADVMADRVYTSAKLGLEKHLIDFFGDAGLEYEEEEPETFTEAAMTGNGTATAVSSAQASASAPSEAAVATASASGEMSWTAEAEKMLGKVPFFVRKKVRKNSENFAREIGEPVITADVFRKAKEHLGG</sequence>
<keyword evidence="9 11" id="KW-0149">Chlorophyll biosynthesis</keyword>
<dbReference type="NCBIfam" id="TIGR01278">
    <property type="entry name" value="DPOR_BchB"/>
    <property type="match status" value="1"/>
</dbReference>
<evidence type="ECO:0000256" key="8">
    <source>
        <dbReference type="ARBA" id="ARBA00023014"/>
    </source>
</evidence>
<dbReference type="InterPro" id="IPR050152">
    <property type="entry name" value="ChlB/BchB/BchZ"/>
</dbReference>
<comment type="similarity">
    <text evidence="11">Belongs to the ChlB/BchB/BchZ family.</text>
</comment>
<dbReference type="PANTHER" id="PTHR33712">
    <property type="entry name" value="LIGHT-INDEPENDENT PROTOCHLOROPHYLLIDE REDUCTASE SUBUNIT B"/>
    <property type="match status" value="1"/>
</dbReference>
<dbReference type="GO" id="GO:0051539">
    <property type="term" value="F:4 iron, 4 sulfur cluster binding"/>
    <property type="evidence" value="ECO:0007669"/>
    <property type="project" value="UniProtKB-UniRule"/>
</dbReference>
<evidence type="ECO:0000256" key="9">
    <source>
        <dbReference type="ARBA" id="ARBA00023171"/>
    </source>
</evidence>
<comment type="cofactor">
    <cofactor evidence="11">
        <name>[4Fe-4S] cluster</name>
        <dbReference type="ChEBI" id="CHEBI:49883"/>
    </cofactor>
    <text evidence="11">Binds 1 [4Fe-4S] cluster per heterodimer. The cluster is bound at the heterodimer interface by residues from both subunits.</text>
</comment>
<comment type="function">
    <text evidence="11">Component of the dark-operative protochlorophyllide reductase (DPOR) that uses Mg-ATP and reduced ferredoxin to reduce ring D of protochlorophyllide (Pchlide) to form chlorophyllide a (Chlide). This reaction is light-independent. The NB-protein (BchN-BchB) is the catalytic component of the complex.</text>
</comment>
<evidence type="ECO:0000256" key="7">
    <source>
        <dbReference type="ARBA" id="ARBA00023004"/>
    </source>
</evidence>
<feature type="domain" description="Light-independent protochlorophyllide reductase subunit B-like C-terminal" evidence="13">
    <location>
        <begin position="492"/>
        <end position="536"/>
    </location>
</feature>
<keyword evidence="2 11" id="KW-0602">Photosynthesis</keyword>
<dbReference type="GO" id="GO:0016636">
    <property type="term" value="F:oxidoreductase activity, acting on the CH-CH group of donors, iron-sulfur protein as acceptor"/>
    <property type="evidence" value="ECO:0007669"/>
    <property type="project" value="UniProtKB-UniRule"/>
</dbReference>
<dbReference type="EMBL" id="VDCH01000023">
    <property type="protein sequence ID" value="TNJ38249.1"/>
    <property type="molecule type" value="Genomic_DNA"/>
</dbReference>
<protein>
    <recommendedName>
        <fullName evidence="11">Light-independent protochlorophyllide reductase subunit B</fullName>
        <shortName evidence="11">DPOR subunit B</shortName>
        <shortName evidence="11">LI-POR subunit B</shortName>
        <ecNumber evidence="11">1.3.7.7</ecNumber>
    </recommendedName>
</protein>
<accession>A0A5C4S5D3</accession>
<dbReference type="AlphaFoldDB" id="A0A5C4S5D3"/>
<dbReference type="GO" id="GO:0019685">
    <property type="term" value="P:photosynthesis, dark reaction"/>
    <property type="evidence" value="ECO:0007669"/>
    <property type="project" value="InterPro"/>
</dbReference>
<dbReference type="GO" id="GO:0036070">
    <property type="term" value="P:light-independent bacteriochlorophyll biosynthetic process"/>
    <property type="evidence" value="ECO:0007669"/>
    <property type="project" value="UniProtKB-UniRule"/>
</dbReference>
<keyword evidence="4 11" id="KW-0547">Nucleotide-binding</keyword>
<keyword evidence="8 11" id="KW-0411">Iron-sulfur</keyword>
<evidence type="ECO:0000256" key="1">
    <source>
        <dbReference type="ARBA" id="ARBA00022485"/>
    </source>
</evidence>
<comment type="catalytic activity">
    <reaction evidence="11">
        <text>chlorophyllide a + oxidized 2[4Fe-4S]-[ferredoxin] + 2 ADP + 2 phosphate = protochlorophyllide a + reduced 2[4Fe-4S]-[ferredoxin] + 2 ATP + 2 H2O</text>
        <dbReference type="Rhea" id="RHEA:28202"/>
        <dbReference type="Rhea" id="RHEA-COMP:10002"/>
        <dbReference type="Rhea" id="RHEA-COMP:10004"/>
        <dbReference type="ChEBI" id="CHEBI:15377"/>
        <dbReference type="ChEBI" id="CHEBI:30616"/>
        <dbReference type="ChEBI" id="CHEBI:33722"/>
        <dbReference type="ChEBI" id="CHEBI:33723"/>
        <dbReference type="ChEBI" id="CHEBI:43474"/>
        <dbReference type="ChEBI" id="CHEBI:83348"/>
        <dbReference type="ChEBI" id="CHEBI:83350"/>
        <dbReference type="ChEBI" id="CHEBI:456216"/>
        <dbReference type="EC" id="1.3.7.7"/>
    </reaction>
</comment>
<dbReference type="InterPro" id="IPR013580">
    <property type="entry name" value="LI-POR_suB-like_C"/>
</dbReference>
<dbReference type="InterPro" id="IPR016209">
    <property type="entry name" value="Protochlorophyllide_Rdtase"/>
</dbReference>
<dbReference type="PIRSF" id="PIRSF000163">
    <property type="entry name" value="PCP_ChlB"/>
    <property type="match status" value="1"/>
</dbReference>
<dbReference type="Gene3D" id="1.10.8.550">
    <property type="entry name" value="Proto-chlorophyllide reductase 57 kD subunit B"/>
    <property type="match status" value="1"/>
</dbReference>
<evidence type="ECO:0000256" key="11">
    <source>
        <dbReference type="HAMAP-Rule" id="MF_00353"/>
    </source>
</evidence>
<dbReference type="GO" id="GO:0005524">
    <property type="term" value="F:ATP binding"/>
    <property type="evidence" value="ECO:0007669"/>
    <property type="project" value="UniProtKB-UniRule"/>
</dbReference>